<organism evidence="15 16">
    <name type="scientific">Larimichthys crocea</name>
    <name type="common">Large yellow croaker</name>
    <name type="synonym">Pseudosciaena crocea</name>
    <dbReference type="NCBI Taxonomy" id="215358"/>
    <lineage>
        <taxon>Eukaryota</taxon>
        <taxon>Metazoa</taxon>
        <taxon>Chordata</taxon>
        <taxon>Craniata</taxon>
        <taxon>Vertebrata</taxon>
        <taxon>Euteleostomi</taxon>
        <taxon>Actinopterygii</taxon>
        <taxon>Neopterygii</taxon>
        <taxon>Teleostei</taxon>
        <taxon>Neoteleostei</taxon>
        <taxon>Acanthomorphata</taxon>
        <taxon>Eupercaria</taxon>
        <taxon>Sciaenidae</taxon>
        <taxon>Larimichthys</taxon>
    </lineage>
</organism>
<feature type="transmembrane region" description="Helical" evidence="13">
    <location>
        <begin position="47"/>
        <end position="71"/>
    </location>
</feature>
<keyword evidence="9" id="KW-0406">Ion transport</keyword>
<dbReference type="PANTHER" id="PTHR45628">
    <property type="entry name" value="VOLTAGE-DEPENDENT CALCIUM CHANNEL TYPE A SUBUNIT ALPHA-1"/>
    <property type="match status" value="1"/>
</dbReference>
<sequence length="427" mass="48088">MLEYSLNLQNVSLSAVRTVRVLRPLRAINRVPSMRILVTLLLDTLPMLGNVLLLCFFVFFIFGIVGVQLWVGRLRNRCFVEDVINFPLPKYYHTENDDENPFICSQTRDNGMRDCNSVPKLYEEGGIQCNLDMYTNSTDNTTCINWNQYYTNCSDGMVNPFKGAINFDNIFYAWIAIFQVITLEGWVDIMYFVMDAHSFYNFIYFILLIIIGSFFMINLCLVVIATQFSETKQRESQLMKEQRGAKQVAHICRLLARRAGLNIAASPPATEPQRSQRRRRKSSRQGSMSVHHMMHHHHHHHHHHYHLGNGSVRGGGSIRCLEGRDVEAGGQNNNGGAPVTSTDTEILTLASPPSVTAASSDTNLAILSKSCCGSCRFIFSSHIPRRESSLYPLAHKPGVNPGPLLPRPGPMSRAMKRNSVPVCGPRA</sequence>
<evidence type="ECO:0000256" key="9">
    <source>
        <dbReference type="ARBA" id="ARBA00023065"/>
    </source>
</evidence>
<evidence type="ECO:0000256" key="6">
    <source>
        <dbReference type="ARBA" id="ARBA00022837"/>
    </source>
</evidence>
<evidence type="ECO:0000256" key="12">
    <source>
        <dbReference type="SAM" id="MobiDB-lite"/>
    </source>
</evidence>
<keyword evidence="11" id="KW-0407">Ion channel</keyword>
<feature type="transmembrane region" description="Helical" evidence="13">
    <location>
        <begin position="171"/>
        <end position="193"/>
    </location>
</feature>
<evidence type="ECO:0000256" key="7">
    <source>
        <dbReference type="ARBA" id="ARBA00022882"/>
    </source>
</evidence>
<keyword evidence="2" id="KW-0813">Transport</keyword>
<proteinExistence type="predicted"/>
<keyword evidence="4" id="KW-0107">Calcium channel</keyword>
<dbReference type="Gene3D" id="1.10.287.70">
    <property type="match status" value="1"/>
</dbReference>
<dbReference type="GO" id="GO:0005891">
    <property type="term" value="C:voltage-gated calcium channel complex"/>
    <property type="evidence" value="ECO:0007669"/>
    <property type="project" value="TreeGrafter"/>
</dbReference>
<evidence type="ECO:0000259" key="14">
    <source>
        <dbReference type="Pfam" id="PF00520"/>
    </source>
</evidence>
<feature type="compositionally biased region" description="Basic residues" evidence="12">
    <location>
        <begin position="292"/>
        <end position="306"/>
    </location>
</feature>
<keyword evidence="8 13" id="KW-1133">Transmembrane helix</keyword>
<evidence type="ECO:0000256" key="10">
    <source>
        <dbReference type="ARBA" id="ARBA00023136"/>
    </source>
</evidence>
<dbReference type="GO" id="GO:0098703">
    <property type="term" value="P:calcium ion import across plasma membrane"/>
    <property type="evidence" value="ECO:0007669"/>
    <property type="project" value="TreeGrafter"/>
</dbReference>
<comment type="caution">
    <text evidence="15">The sequence shown here is derived from an EMBL/GenBank/DDBJ whole genome shotgun (WGS) entry which is preliminary data.</text>
</comment>
<keyword evidence="5 13" id="KW-0812">Transmembrane</keyword>
<keyword evidence="10 13" id="KW-0472">Membrane</keyword>
<keyword evidence="3" id="KW-0109">Calcium transport</keyword>
<accession>A0A6G0HZV9</accession>
<evidence type="ECO:0000256" key="1">
    <source>
        <dbReference type="ARBA" id="ARBA00004141"/>
    </source>
</evidence>
<evidence type="ECO:0000313" key="16">
    <source>
        <dbReference type="Proteomes" id="UP000424527"/>
    </source>
</evidence>
<keyword evidence="16" id="KW-1185">Reference proteome</keyword>
<dbReference type="AlphaFoldDB" id="A0A6G0HZV9"/>
<evidence type="ECO:0000256" key="13">
    <source>
        <dbReference type="SAM" id="Phobius"/>
    </source>
</evidence>
<evidence type="ECO:0000256" key="11">
    <source>
        <dbReference type="ARBA" id="ARBA00023303"/>
    </source>
</evidence>
<evidence type="ECO:0000256" key="3">
    <source>
        <dbReference type="ARBA" id="ARBA00022568"/>
    </source>
</evidence>
<dbReference type="PANTHER" id="PTHR45628:SF22">
    <property type="entry name" value="VOLTAGE-DEPENDENT T-TYPE CALCIUM CHANNEL SUBUNIT ALPHA"/>
    <property type="match status" value="1"/>
</dbReference>
<dbReference type="Pfam" id="PF00520">
    <property type="entry name" value="Ion_trans"/>
    <property type="match status" value="1"/>
</dbReference>
<evidence type="ECO:0000256" key="5">
    <source>
        <dbReference type="ARBA" id="ARBA00022692"/>
    </source>
</evidence>
<keyword evidence="7" id="KW-0851">Voltage-gated channel</keyword>
<evidence type="ECO:0000256" key="2">
    <source>
        <dbReference type="ARBA" id="ARBA00022448"/>
    </source>
</evidence>
<protein>
    <submittedName>
        <fullName evidence="15">Voltage-dependent T-type calcium channel subunit alpha-1G</fullName>
    </submittedName>
</protein>
<feature type="transmembrane region" description="Helical" evidence="13">
    <location>
        <begin position="199"/>
        <end position="224"/>
    </location>
</feature>
<dbReference type="Proteomes" id="UP000424527">
    <property type="component" value="Unassembled WGS sequence"/>
</dbReference>
<feature type="domain" description="Ion transport" evidence="14">
    <location>
        <begin position="9"/>
        <end position="235"/>
    </location>
</feature>
<dbReference type="GO" id="GO:0008331">
    <property type="term" value="F:high voltage-gated calcium channel activity"/>
    <property type="evidence" value="ECO:0007669"/>
    <property type="project" value="TreeGrafter"/>
</dbReference>
<keyword evidence="6" id="KW-0106">Calcium</keyword>
<feature type="region of interest" description="Disordered" evidence="12">
    <location>
        <begin position="406"/>
        <end position="427"/>
    </location>
</feature>
<dbReference type="SUPFAM" id="SSF81324">
    <property type="entry name" value="Voltage-gated potassium channels"/>
    <property type="match status" value="1"/>
</dbReference>
<dbReference type="EMBL" id="REGW02000017">
    <property type="protein sequence ID" value="KAE8284551.1"/>
    <property type="molecule type" value="Genomic_DNA"/>
</dbReference>
<evidence type="ECO:0000256" key="4">
    <source>
        <dbReference type="ARBA" id="ARBA00022673"/>
    </source>
</evidence>
<gene>
    <name evidence="15" type="ORF">D5F01_LYC17884</name>
</gene>
<dbReference type="InterPro" id="IPR050599">
    <property type="entry name" value="VDCC_alpha-1_subunit"/>
</dbReference>
<evidence type="ECO:0000313" key="15">
    <source>
        <dbReference type="EMBL" id="KAE8284551.1"/>
    </source>
</evidence>
<comment type="subcellular location">
    <subcellularLocation>
        <location evidence="1">Membrane</location>
        <topology evidence="1">Multi-pass membrane protein</topology>
    </subcellularLocation>
</comment>
<dbReference type="InterPro" id="IPR005821">
    <property type="entry name" value="Ion_trans_dom"/>
</dbReference>
<name>A0A6G0HZV9_LARCR</name>
<feature type="region of interest" description="Disordered" evidence="12">
    <location>
        <begin position="265"/>
        <end position="309"/>
    </location>
</feature>
<reference evidence="15 16" key="1">
    <citation type="submission" date="2019-07" db="EMBL/GenBank/DDBJ databases">
        <title>Chromosome genome assembly for large yellow croaker.</title>
        <authorList>
            <person name="Xiao S."/>
        </authorList>
    </citation>
    <scope>NUCLEOTIDE SEQUENCE [LARGE SCALE GENOMIC DNA]</scope>
    <source>
        <strain evidence="15">JMULYC20181020</strain>
        <tissue evidence="15">Muscle</tissue>
    </source>
</reference>
<evidence type="ECO:0000256" key="8">
    <source>
        <dbReference type="ARBA" id="ARBA00022989"/>
    </source>
</evidence>